<gene>
    <name evidence="2" type="ORF">KIL84_017641</name>
</gene>
<proteinExistence type="predicted"/>
<feature type="compositionally biased region" description="Low complexity" evidence="1">
    <location>
        <begin position="28"/>
        <end position="42"/>
    </location>
</feature>
<organism evidence="2 3">
    <name type="scientific">Mauremys mutica</name>
    <name type="common">yellowpond turtle</name>
    <dbReference type="NCBI Taxonomy" id="74926"/>
    <lineage>
        <taxon>Eukaryota</taxon>
        <taxon>Metazoa</taxon>
        <taxon>Chordata</taxon>
        <taxon>Craniata</taxon>
        <taxon>Vertebrata</taxon>
        <taxon>Euteleostomi</taxon>
        <taxon>Archelosauria</taxon>
        <taxon>Testudinata</taxon>
        <taxon>Testudines</taxon>
        <taxon>Cryptodira</taxon>
        <taxon>Durocryptodira</taxon>
        <taxon>Testudinoidea</taxon>
        <taxon>Geoemydidae</taxon>
        <taxon>Geoemydinae</taxon>
        <taxon>Mauremys</taxon>
    </lineage>
</organism>
<accession>A0A9D4ART9</accession>
<dbReference type="Proteomes" id="UP000827986">
    <property type="component" value="Unassembled WGS sequence"/>
</dbReference>
<dbReference type="AlphaFoldDB" id="A0A9D4ART9"/>
<evidence type="ECO:0000313" key="3">
    <source>
        <dbReference type="Proteomes" id="UP000827986"/>
    </source>
</evidence>
<feature type="region of interest" description="Disordered" evidence="1">
    <location>
        <begin position="1"/>
        <end position="66"/>
    </location>
</feature>
<keyword evidence="3" id="KW-1185">Reference proteome</keyword>
<feature type="non-terminal residue" evidence="2">
    <location>
        <position position="66"/>
    </location>
</feature>
<evidence type="ECO:0000313" key="2">
    <source>
        <dbReference type="EMBL" id="KAH1173802.1"/>
    </source>
</evidence>
<comment type="caution">
    <text evidence="2">The sequence shown here is derived from an EMBL/GenBank/DDBJ whole genome shotgun (WGS) entry which is preliminary data.</text>
</comment>
<protein>
    <submittedName>
        <fullName evidence="2">Uncharacterized protein</fullName>
    </submittedName>
</protein>
<name>A0A9D4ART9_9SAUR</name>
<dbReference type="EMBL" id="JAHDVG010000482">
    <property type="protein sequence ID" value="KAH1173802.1"/>
    <property type="molecule type" value="Genomic_DNA"/>
</dbReference>
<sequence>KSLGGGAWGKGSPLHSPAAAEAEQPGCSLLHFASSQQQHSASCRSNTAGARKAERAGATSLRFPPQ</sequence>
<reference evidence="2" key="1">
    <citation type="submission" date="2021-09" db="EMBL/GenBank/DDBJ databases">
        <title>The genome of Mauremys mutica provides insights into the evolution of semi-aquatic lifestyle.</title>
        <authorList>
            <person name="Gong S."/>
            <person name="Gao Y."/>
        </authorList>
    </citation>
    <scope>NUCLEOTIDE SEQUENCE</scope>
    <source>
        <strain evidence="2">MM-2020</strain>
        <tissue evidence="2">Muscle</tissue>
    </source>
</reference>
<feature type="non-terminal residue" evidence="2">
    <location>
        <position position="1"/>
    </location>
</feature>
<evidence type="ECO:0000256" key="1">
    <source>
        <dbReference type="SAM" id="MobiDB-lite"/>
    </source>
</evidence>